<keyword evidence="3 5" id="KW-1133">Transmembrane helix</keyword>
<evidence type="ECO:0000256" key="3">
    <source>
        <dbReference type="ARBA" id="ARBA00022989"/>
    </source>
</evidence>
<keyword evidence="8" id="KW-1185">Reference proteome</keyword>
<dbReference type="Gene3D" id="1.20.1250.20">
    <property type="entry name" value="MFS general substrate transporter like domains"/>
    <property type="match status" value="1"/>
</dbReference>
<feature type="domain" description="Major facilitator superfamily (MFS) profile" evidence="6">
    <location>
        <begin position="20"/>
        <end position="447"/>
    </location>
</feature>
<dbReference type="PROSITE" id="PS50850">
    <property type="entry name" value="MFS"/>
    <property type="match status" value="1"/>
</dbReference>
<dbReference type="GO" id="GO:0016020">
    <property type="term" value="C:membrane"/>
    <property type="evidence" value="ECO:0007669"/>
    <property type="project" value="UniProtKB-SubCell"/>
</dbReference>
<gene>
    <name evidence="7" type="ORF">PVAND_006074</name>
</gene>
<dbReference type="InterPro" id="IPR005828">
    <property type="entry name" value="MFS_sugar_transport-like"/>
</dbReference>
<feature type="transmembrane region" description="Helical" evidence="5">
    <location>
        <begin position="176"/>
        <end position="197"/>
    </location>
</feature>
<dbReference type="SUPFAM" id="SSF103473">
    <property type="entry name" value="MFS general substrate transporter"/>
    <property type="match status" value="1"/>
</dbReference>
<keyword evidence="2 5" id="KW-0812">Transmembrane</keyword>
<feature type="transmembrane region" description="Helical" evidence="5">
    <location>
        <begin position="325"/>
        <end position="346"/>
    </location>
</feature>
<evidence type="ECO:0000259" key="6">
    <source>
        <dbReference type="PROSITE" id="PS50850"/>
    </source>
</evidence>
<feature type="transmembrane region" description="Helical" evidence="5">
    <location>
        <begin position="358"/>
        <end position="379"/>
    </location>
</feature>
<dbReference type="EMBL" id="JADBJN010000002">
    <property type="protein sequence ID" value="KAG5676225.1"/>
    <property type="molecule type" value="Genomic_DNA"/>
</dbReference>
<feature type="transmembrane region" description="Helical" evidence="5">
    <location>
        <begin position="391"/>
        <end position="411"/>
    </location>
</feature>
<feature type="transmembrane region" description="Helical" evidence="5">
    <location>
        <begin position="87"/>
        <end position="105"/>
    </location>
</feature>
<accession>A0A9J6C205</accession>
<feature type="transmembrane region" description="Helical" evidence="5">
    <location>
        <begin position="111"/>
        <end position="132"/>
    </location>
</feature>
<feature type="transmembrane region" description="Helical" evidence="5">
    <location>
        <begin position="20"/>
        <end position="43"/>
    </location>
</feature>
<feature type="transmembrane region" description="Helical" evidence="5">
    <location>
        <begin position="144"/>
        <end position="164"/>
    </location>
</feature>
<evidence type="ECO:0000256" key="5">
    <source>
        <dbReference type="SAM" id="Phobius"/>
    </source>
</evidence>
<keyword evidence="4 5" id="KW-0472">Membrane</keyword>
<organism evidence="7 8">
    <name type="scientific">Polypedilum vanderplanki</name>
    <name type="common">Sleeping chironomid midge</name>
    <dbReference type="NCBI Taxonomy" id="319348"/>
    <lineage>
        <taxon>Eukaryota</taxon>
        <taxon>Metazoa</taxon>
        <taxon>Ecdysozoa</taxon>
        <taxon>Arthropoda</taxon>
        <taxon>Hexapoda</taxon>
        <taxon>Insecta</taxon>
        <taxon>Pterygota</taxon>
        <taxon>Neoptera</taxon>
        <taxon>Endopterygota</taxon>
        <taxon>Diptera</taxon>
        <taxon>Nematocera</taxon>
        <taxon>Chironomoidea</taxon>
        <taxon>Chironomidae</taxon>
        <taxon>Chironominae</taxon>
        <taxon>Polypedilum</taxon>
        <taxon>Polypedilum</taxon>
    </lineage>
</organism>
<protein>
    <recommendedName>
        <fullName evidence="6">Major facilitator superfamily (MFS) profile domain-containing protein</fullName>
    </recommendedName>
</protein>
<name>A0A9J6C205_POLVA</name>
<sequence length="479" mass="53533">MGGCMEFIDFSQKNKPQGNALSGGIFILLVSGMQISWIFDIGIKKLSWAEGHSSMLIMISYMSFYIAGGIGLFAASATINRLTKKNIYFTSLIFVTTASGLLIFVGNNYYVVTISRSMIGFAHGYAYLTSIVHASEIMHQKLRGMIIAAFQICIMSSALLTSSLANTIVEETFESFQWLGVIGIIYSALGILFTFIFTRESPVSLMRQKKFDQAISIMIKVRNESDETWSIRNEYNELKTMVEEDEQTSSDILADGNVRPLILITLLKIAFVISFNYGLNTIRLYHTSFFITAEGHNLSALTFLTVRMLTMVVTIFSIEINGRRLHFIVSQFATAILICIFAVVVLSEPDNFKFGYEVINLLLEVAAGIGMGIIADVYSSEAFNTLKKPRSIFVSTTIEFVLHIVIIFTTFDISPGQRVYEGIFMMASGVSLMIITILLYRQLPETSKMSIRQTRSEFMRSGEIVFSGSNKMAPSSIYE</sequence>
<dbReference type="PANTHER" id="PTHR23529">
    <property type="entry name" value="GH19118P-RELATED"/>
    <property type="match status" value="1"/>
</dbReference>
<evidence type="ECO:0000313" key="7">
    <source>
        <dbReference type="EMBL" id="KAG5676225.1"/>
    </source>
</evidence>
<feature type="transmembrane region" description="Helical" evidence="5">
    <location>
        <begin position="55"/>
        <end position="75"/>
    </location>
</feature>
<dbReference type="InterPro" id="IPR020846">
    <property type="entry name" value="MFS_dom"/>
</dbReference>
<feature type="transmembrane region" description="Helical" evidence="5">
    <location>
        <begin position="423"/>
        <end position="440"/>
    </location>
</feature>
<dbReference type="Pfam" id="PF00083">
    <property type="entry name" value="Sugar_tr"/>
    <property type="match status" value="1"/>
</dbReference>
<dbReference type="AlphaFoldDB" id="A0A9J6C205"/>
<evidence type="ECO:0000256" key="4">
    <source>
        <dbReference type="ARBA" id="ARBA00023136"/>
    </source>
</evidence>
<feature type="transmembrane region" description="Helical" evidence="5">
    <location>
        <begin position="299"/>
        <end position="318"/>
    </location>
</feature>
<feature type="transmembrane region" description="Helical" evidence="5">
    <location>
        <begin position="261"/>
        <end position="279"/>
    </location>
</feature>
<dbReference type="PANTHER" id="PTHR23529:SF2">
    <property type="entry name" value="GH19118P-RELATED"/>
    <property type="match status" value="1"/>
</dbReference>
<comment type="subcellular location">
    <subcellularLocation>
        <location evidence="1">Membrane</location>
        <topology evidence="1">Multi-pass membrane protein</topology>
    </subcellularLocation>
</comment>
<dbReference type="GO" id="GO:0022857">
    <property type="term" value="F:transmembrane transporter activity"/>
    <property type="evidence" value="ECO:0007669"/>
    <property type="project" value="InterPro"/>
</dbReference>
<dbReference type="OrthoDB" id="6612291at2759"/>
<proteinExistence type="predicted"/>
<dbReference type="InterPro" id="IPR036259">
    <property type="entry name" value="MFS_trans_sf"/>
</dbReference>
<evidence type="ECO:0000256" key="1">
    <source>
        <dbReference type="ARBA" id="ARBA00004141"/>
    </source>
</evidence>
<reference evidence="7" key="1">
    <citation type="submission" date="2021-03" db="EMBL/GenBank/DDBJ databases">
        <title>Chromosome level genome of the anhydrobiotic midge Polypedilum vanderplanki.</title>
        <authorList>
            <person name="Yoshida Y."/>
            <person name="Kikawada T."/>
            <person name="Gusev O."/>
        </authorList>
    </citation>
    <scope>NUCLEOTIDE SEQUENCE</scope>
    <source>
        <strain evidence="7">NIAS01</strain>
        <tissue evidence="7">Whole body or cell culture</tissue>
    </source>
</reference>
<evidence type="ECO:0000313" key="8">
    <source>
        <dbReference type="Proteomes" id="UP001107558"/>
    </source>
</evidence>
<dbReference type="Proteomes" id="UP001107558">
    <property type="component" value="Chromosome 2"/>
</dbReference>
<evidence type="ECO:0000256" key="2">
    <source>
        <dbReference type="ARBA" id="ARBA00022692"/>
    </source>
</evidence>
<comment type="caution">
    <text evidence="7">The sequence shown here is derived from an EMBL/GenBank/DDBJ whole genome shotgun (WGS) entry which is preliminary data.</text>
</comment>